<accession>A0A8A4THX1</accession>
<evidence type="ECO:0000256" key="2">
    <source>
        <dbReference type="SAM" id="MobiDB-lite"/>
    </source>
</evidence>
<name>A0A8A4THX1_SULCO</name>
<gene>
    <name evidence="3" type="ORF">J3U87_29045</name>
</gene>
<evidence type="ECO:0000256" key="1">
    <source>
        <dbReference type="SAM" id="Coils"/>
    </source>
</evidence>
<evidence type="ECO:0000313" key="4">
    <source>
        <dbReference type="Proteomes" id="UP000663929"/>
    </source>
</evidence>
<keyword evidence="4" id="KW-1185">Reference proteome</keyword>
<feature type="compositionally biased region" description="Basic and acidic residues" evidence="2">
    <location>
        <begin position="384"/>
        <end position="394"/>
    </location>
</feature>
<dbReference type="KEGG" id="scor:J3U87_29045"/>
<protein>
    <recommendedName>
        <fullName evidence="5">C2H2-type domain-containing protein</fullName>
    </recommendedName>
</protein>
<feature type="compositionally biased region" description="Basic and acidic residues" evidence="2">
    <location>
        <begin position="212"/>
        <end position="223"/>
    </location>
</feature>
<proteinExistence type="predicted"/>
<feature type="region of interest" description="Disordered" evidence="2">
    <location>
        <begin position="355"/>
        <end position="397"/>
    </location>
</feature>
<reference evidence="3" key="1">
    <citation type="submission" date="2021-03" db="EMBL/GenBank/DDBJ databases">
        <title>Acanthopleuribacteraceae sp. M133.</title>
        <authorList>
            <person name="Wang G."/>
        </authorList>
    </citation>
    <scope>NUCLEOTIDE SEQUENCE</scope>
    <source>
        <strain evidence="3">M133</strain>
    </source>
</reference>
<dbReference type="AlphaFoldDB" id="A0A8A4THX1"/>
<dbReference type="Proteomes" id="UP000663929">
    <property type="component" value="Chromosome"/>
</dbReference>
<dbReference type="EMBL" id="CP071793">
    <property type="protein sequence ID" value="QTD49649.1"/>
    <property type="molecule type" value="Genomic_DNA"/>
</dbReference>
<evidence type="ECO:0000313" key="3">
    <source>
        <dbReference type="EMBL" id="QTD49649.1"/>
    </source>
</evidence>
<feature type="region of interest" description="Disordered" evidence="2">
    <location>
        <begin position="1"/>
        <end position="22"/>
    </location>
</feature>
<sequence length="416" mass="45192">MDSADPQTLDAQPQNDASGSLRCTTTVPVDLEPLTTAADMATTLNVDPRFRFTLCHVGTNRNGDHFGEDELRQAFSSAIGQKIDLAHSQDIKDIVGAITAADLAGAGEETRIECQGELYTRESALARLVHKLIARRVIRQVSMECDYQTGTCSVCGQSFRAKADYCVHLKKYKGKEYQGKPVFEVLNGVRFCGLGLLSKEGADPNARITQVAHRDADSPKGDTLEDVTEPSQETQIPRAANSPNDDKPKTEQAPKGQDAELRRVQTENQRLKDEKQAVESKVLELTKQVKQLQSEQQAAARRERAASLIAQLETGGIVLDASTKTAELDRLAELDDAAFTAAKTTWDFALSAAAKKGAGAPPNKPTGTAQTSEPGVAKTATADVRPRDVEDRIGGDLQSRLTERFMGAWRARTNQT</sequence>
<feature type="region of interest" description="Disordered" evidence="2">
    <location>
        <begin position="209"/>
        <end position="258"/>
    </location>
</feature>
<dbReference type="RefSeq" id="WP_237379282.1">
    <property type="nucleotide sequence ID" value="NZ_CP071793.1"/>
</dbReference>
<feature type="compositionally biased region" description="Basic and acidic residues" evidence="2">
    <location>
        <begin position="244"/>
        <end position="258"/>
    </location>
</feature>
<feature type="compositionally biased region" description="Low complexity" evidence="2">
    <location>
        <begin position="355"/>
        <end position="369"/>
    </location>
</feature>
<keyword evidence="1" id="KW-0175">Coiled coil</keyword>
<evidence type="ECO:0008006" key="5">
    <source>
        <dbReference type="Google" id="ProtNLM"/>
    </source>
</evidence>
<feature type="coiled-coil region" evidence="1">
    <location>
        <begin position="261"/>
        <end position="302"/>
    </location>
</feature>
<organism evidence="3 4">
    <name type="scientific">Sulfidibacter corallicola</name>
    <dbReference type="NCBI Taxonomy" id="2818388"/>
    <lineage>
        <taxon>Bacteria</taxon>
        <taxon>Pseudomonadati</taxon>
        <taxon>Acidobacteriota</taxon>
        <taxon>Holophagae</taxon>
        <taxon>Acanthopleuribacterales</taxon>
        <taxon>Acanthopleuribacteraceae</taxon>
        <taxon>Sulfidibacter</taxon>
    </lineage>
</organism>